<dbReference type="STRING" id="284040.UK15_16500"/>
<evidence type="ECO:0000256" key="1">
    <source>
        <dbReference type="ARBA" id="ARBA00022598"/>
    </source>
</evidence>
<name>A0A0M2GLT3_9ACTN</name>
<evidence type="ECO:0000256" key="3">
    <source>
        <dbReference type="ARBA" id="ARBA00022840"/>
    </source>
</evidence>
<dbReference type="NCBIfam" id="NF005543">
    <property type="entry name" value="PRK07206.1"/>
    <property type="match status" value="1"/>
</dbReference>
<dbReference type="GO" id="GO:0005524">
    <property type="term" value="F:ATP binding"/>
    <property type="evidence" value="ECO:0007669"/>
    <property type="project" value="UniProtKB-UniRule"/>
</dbReference>
<evidence type="ECO:0000313" key="6">
    <source>
        <dbReference type="EMBL" id="KJK38698.1"/>
    </source>
</evidence>
<keyword evidence="2 4" id="KW-0547">Nucleotide-binding</keyword>
<dbReference type="InterPro" id="IPR052032">
    <property type="entry name" value="ATP-dep_AA_Ligase"/>
</dbReference>
<gene>
    <name evidence="6" type="ORF">UK15_16500</name>
</gene>
<evidence type="ECO:0000256" key="2">
    <source>
        <dbReference type="ARBA" id="ARBA00022741"/>
    </source>
</evidence>
<dbReference type="GO" id="GO:0046872">
    <property type="term" value="F:metal ion binding"/>
    <property type="evidence" value="ECO:0007669"/>
    <property type="project" value="InterPro"/>
</dbReference>
<dbReference type="Pfam" id="PF13535">
    <property type="entry name" value="ATP-grasp_4"/>
    <property type="match status" value="1"/>
</dbReference>
<dbReference type="AlphaFoldDB" id="A0A0M2GLT3"/>
<dbReference type="SUPFAM" id="SSF56059">
    <property type="entry name" value="Glutathione synthetase ATP-binding domain-like"/>
    <property type="match status" value="1"/>
</dbReference>
<dbReference type="EMBL" id="JYJH01000010">
    <property type="protein sequence ID" value="KJK38698.1"/>
    <property type="molecule type" value="Genomic_DNA"/>
</dbReference>
<proteinExistence type="predicted"/>
<protein>
    <recommendedName>
        <fullName evidence="5">ATP-grasp domain-containing protein</fullName>
    </recommendedName>
</protein>
<evidence type="ECO:0000259" key="5">
    <source>
        <dbReference type="PROSITE" id="PS50975"/>
    </source>
</evidence>
<dbReference type="GO" id="GO:0016874">
    <property type="term" value="F:ligase activity"/>
    <property type="evidence" value="ECO:0007669"/>
    <property type="project" value="UniProtKB-KW"/>
</dbReference>
<dbReference type="PATRIC" id="fig|284040.3.peg.8309"/>
<evidence type="ECO:0000313" key="7">
    <source>
        <dbReference type="Proteomes" id="UP000034786"/>
    </source>
</evidence>
<dbReference type="InterPro" id="IPR011761">
    <property type="entry name" value="ATP-grasp"/>
</dbReference>
<feature type="domain" description="ATP-grasp" evidence="5">
    <location>
        <begin position="109"/>
        <end position="308"/>
    </location>
</feature>
<keyword evidence="1" id="KW-0436">Ligase</keyword>
<keyword evidence="3 4" id="KW-0067">ATP-binding</keyword>
<dbReference type="PANTHER" id="PTHR43585:SF2">
    <property type="entry name" value="ATP-GRASP ENZYME FSQD"/>
    <property type="match status" value="1"/>
</dbReference>
<comment type="caution">
    <text evidence="6">The sequence shown here is derived from an EMBL/GenBank/DDBJ whole genome shotgun (WGS) entry which is preliminary data.</text>
</comment>
<sequence length="416" mass="45020">MTAAVVDAHGMGAFLPAALARHGVACVHVCSDTPDLQMADRAAGDFTVEVRHHGDVAATARALRMHGVGFVIAGTESGVLLADRLSAELGTAGNGMSRPAARRDKYEMTQAVREAGLATAASIATSSAQELARWARDHDSWPVVLKPRASAGTDNVRFCHSEQDLKEAFEAVTACTDRYGGDNTTVLAQEYLHGDEYFVNTVSRDGAHHLVEVWRYHKSPVDGARPMYDFEEPVPPEDPAVATVVPYVLSVLDALEIRNGAAHTEVILTERGPVLVEAAARVGGSHAPAVVSRFLGTDQLDCMARAIARPEDLAERRLPRYRPSSRLRYVTLVNPYDAAVLSAEHLAEVRSLDSFVDLVLTLPQDAPLPRTVDLFTSPGYLYLAAADTARVEADYRRLRDLEKNGLYAAFPCARPA</sequence>
<dbReference type="Proteomes" id="UP000034786">
    <property type="component" value="Unassembled WGS sequence"/>
</dbReference>
<dbReference type="PROSITE" id="PS50975">
    <property type="entry name" value="ATP_GRASP"/>
    <property type="match status" value="1"/>
</dbReference>
<evidence type="ECO:0000256" key="4">
    <source>
        <dbReference type="PROSITE-ProRule" id="PRU00409"/>
    </source>
</evidence>
<accession>A0A0M2GLT3</accession>
<reference evidence="7" key="1">
    <citation type="submission" date="2015-02" db="EMBL/GenBank/DDBJ databases">
        <authorList>
            <person name="Ju K.-S."/>
            <person name="Doroghazi J.R."/>
            <person name="Metcalf W."/>
        </authorList>
    </citation>
    <scope>NUCLEOTIDE SEQUENCE [LARGE SCALE GENOMIC DNA]</scope>
    <source>
        <strain evidence="7">NRRL B-16380</strain>
    </source>
</reference>
<dbReference type="Gene3D" id="3.30.470.20">
    <property type="entry name" value="ATP-grasp fold, B domain"/>
    <property type="match status" value="1"/>
</dbReference>
<dbReference type="PANTHER" id="PTHR43585">
    <property type="entry name" value="FUMIPYRROLE BIOSYNTHESIS PROTEIN C"/>
    <property type="match status" value="1"/>
</dbReference>
<keyword evidence="7" id="KW-1185">Reference proteome</keyword>
<organism evidence="6 7">
    <name type="scientific">Streptomyces variegatus</name>
    <dbReference type="NCBI Taxonomy" id="284040"/>
    <lineage>
        <taxon>Bacteria</taxon>
        <taxon>Bacillati</taxon>
        <taxon>Actinomycetota</taxon>
        <taxon>Actinomycetes</taxon>
        <taxon>Kitasatosporales</taxon>
        <taxon>Streptomycetaceae</taxon>
        <taxon>Streptomyces</taxon>
    </lineage>
</organism>